<evidence type="ECO:0000259" key="5">
    <source>
        <dbReference type="Pfam" id="PF14833"/>
    </source>
</evidence>
<dbReference type="SUPFAM" id="SSF51735">
    <property type="entry name" value="NAD(P)-binding Rossmann-fold domains"/>
    <property type="match status" value="1"/>
</dbReference>
<protein>
    <submittedName>
        <fullName evidence="6">NAD(P)-dependent oxidoreductase</fullName>
    </submittedName>
</protein>
<dbReference type="Proteomes" id="UP000290218">
    <property type="component" value="Unassembled WGS sequence"/>
</dbReference>
<keyword evidence="7" id="KW-1185">Reference proteome</keyword>
<dbReference type="PIRSF" id="PIRSF000103">
    <property type="entry name" value="HIBADH"/>
    <property type="match status" value="1"/>
</dbReference>
<dbReference type="Pfam" id="PF14833">
    <property type="entry name" value="NAD_binding_11"/>
    <property type="match status" value="1"/>
</dbReference>
<accession>A0A4Q1C5G8</accession>
<dbReference type="GO" id="GO:0016491">
    <property type="term" value="F:oxidoreductase activity"/>
    <property type="evidence" value="ECO:0007669"/>
    <property type="project" value="UniProtKB-KW"/>
</dbReference>
<dbReference type="PANTHER" id="PTHR43060">
    <property type="entry name" value="3-HYDROXYISOBUTYRATE DEHYDROGENASE-LIKE 1, MITOCHONDRIAL-RELATED"/>
    <property type="match status" value="1"/>
</dbReference>
<name>A0A4Q1C5G8_9BACT</name>
<organism evidence="6 7">
    <name type="scientific">Oleiharenicola lentus</name>
    <dbReference type="NCBI Taxonomy" id="2508720"/>
    <lineage>
        <taxon>Bacteria</taxon>
        <taxon>Pseudomonadati</taxon>
        <taxon>Verrucomicrobiota</taxon>
        <taxon>Opitutia</taxon>
        <taxon>Opitutales</taxon>
        <taxon>Opitutaceae</taxon>
        <taxon>Oleiharenicola</taxon>
    </lineage>
</organism>
<dbReference type="AlphaFoldDB" id="A0A4Q1C5G8"/>
<dbReference type="Gene3D" id="3.40.50.720">
    <property type="entry name" value="NAD(P)-binding Rossmann-like Domain"/>
    <property type="match status" value="1"/>
</dbReference>
<evidence type="ECO:0000313" key="6">
    <source>
        <dbReference type="EMBL" id="RXK53575.1"/>
    </source>
</evidence>
<dbReference type="SUPFAM" id="SSF48179">
    <property type="entry name" value="6-phosphogluconate dehydrogenase C-terminal domain-like"/>
    <property type="match status" value="1"/>
</dbReference>
<dbReference type="OrthoDB" id="9786703at2"/>
<dbReference type="PANTHER" id="PTHR43060:SF15">
    <property type="entry name" value="3-HYDROXYISOBUTYRATE DEHYDROGENASE-LIKE 1, MITOCHONDRIAL-RELATED"/>
    <property type="match status" value="1"/>
</dbReference>
<comment type="caution">
    <text evidence="6">The sequence shown here is derived from an EMBL/GenBank/DDBJ whole genome shotgun (WGS) entry which is preliminary data.</text>
</comment>
<gene>
    <name evidence="6" type="ORF">ESB00_17950</name>
</gene>
<feature type="domain" description="6-phosphogluconate dehydrogenase NADP-binding" evidence="4">
    <location>
        <begin position="3"/>
        <end position="161"/>
    </location>
</feature>
<dbReference type="InterPro" id="IPR013328">
    <property type="entry name" value="6PGD_dom2"/>
</dbReference>
<dbReference type="GO" id="GO:0050661">
    <property type="term" value="F:NADP binding"/>
    <property type="evidence" value="ECO:0007669"/>
    <property type="project" value="InterPro"/>
</dbReference>
<reference evidence="6 7" key="1">
    <citation type="submission" date="2019-01" db="EMBL/GenBank/DDBJ databases">
        <title>Lacunisphaera sp. strain TWA-58.</title>
        <authorList>
            <person name="Chen W.-M."/>
        </authorList>
    </citation>
    <scope>NUCLEOTIDE SEQUENCE [LARGE SCALE GENOMIC DNA]</scope>
    <source>
        <strain evidence="6 7">TWA-58</strain>
    </source>
</reference>
<sequence>MATIAFIGTGVMGRSMAGHLLAAGHTLHVHNRTPAKAQPLLDAGARWHATPGAAAAAADFVFTIVGFPQDVEATYFGPAGVIAAAKPGTVLVDMTTSSPGLARRIAGAAAAQGLVALDAPVTGGDVGAREARLSIMVGGDEAAFEKTRPLFEKMGKIVIRHGGPGAGQLCKLANQISIASVMMSWCEALTFARRAGLDPARVLESIGSGAAGSVAMSVLAPRALKGDFAPGFYVKHFLKDLRLALDTAAELKLDLPGTRQAQQLYDEVARRGGNDDGTQALFRLYAERG</sequence>
<dbReference type="EMBL" id="SDHX01000002">
    <property type="protein sequence ID" value="RXK53575.1"/>
    <property type="molecule type" value="Genomic_DNA"/>
</dbReference>
<dbReference type="Pfam" id="PF03446">
    <property type="entry name" value="NAD_binding_2"/>
    <property type="match status" value="1"/>
</dbReference>
<evidence type="ECO:0000256" key="1">
    <source>
        <dbReference type="ARBA" id="ARBA00023002"/>
    </source>
</evidence>
<evidence type="ECO:0000256" key="2">
    <source>
        <dbReference type="ARBA" id="ARBA00023027"/>
    </source>
</evidence>
<proteinExistence type="predicted"/>
<keyword evidence="1" id="KW-0560">Oxidoreductase</keyword>
<keyword evidence="2" id="KW-0520">NAD</keyword>
<feature type="domain" description="3-hydroxyisobutyrate dehydrogenase-like NAD-binding" evidence="5">
    <location>
        <begin position="165"/>
        <end position="285"/>
    </location>
</feature>
<dbReference type="Gene3D" id="1.10.1040.10">
    <property type="entry name" value="N-(1-d-carboxylethyl)-l-norvaline Dehydrogenase, domain 2"/>
    <property type="match status" value="1"/>
</dbReference>
<evidence type="ECO:0000259" key="4">
    <source>
        <dbReference type="Pfam" id="PF03446"/>
    </source>
</evidence>
<dbReference type="InterPro" id="IPR036291">
    <property type="entry name" value="NAD(P)-bd_dom_sf"/>
</dbReference>
<feature type="active site" evidence="3">
    <location>
        <position position="171"/>
    </location>
</feature>
<dbReference type="InterPro" id="IPR006115">
    <property type="entry name" value="6PGDH_NADP-bd"/>
</dbReference>
<dbReference type="InterPro" id="IPR008927">
    <property type="entry name" value="6-PGluconate_DH-like_C_sf"/>
</dbReference>
<dbReference type="GO" id="GO:0051287">
    <property type="term" value="F:NAD binding"/>
    <property type="evidence" value="ECO:0007669"/>
    <property type="project" value="InterPro"/>
</dbReference>
<dbReference type="InterPro" id="IPR015815">
    <property type="entry name" value="HIBADH-related"/>
</dbReference>
<evidence type="ECO:0000313" key="7">
    <source>
        <dbReference type="Proteomes" id="UP000290218"/>
    </source>
</evidence>
<dbReference type="RefSeq" id="WP_129049390.1">
    <property type="nucleotide sequence ID" value="NZ_SDHX01000002.1"/>
</dbReference>
<dbReference type="InterPro" id="IPR029154">
    <property type="entry name" value="HIBADH-like_NADP-bd"/>
</dbReference>
<evidence type="ECO:0000256" key="3">
    <source>
        <dbReference type="PIRSR" id="PIRSR000103-1"/>
    </source>
</evidence>